<dbReference type="GO" id="GO:0008168">
    <property type="term" value="F:methyltransferase activity"/>
    <property type="evidence" value="ECO:0007669"/>
    <property type="project" value="UniProtKB-KW"/>
</dbReference>
<dbReference type="EMBL" id="CP112932">
    <property type="protein sequence ID" value="WPY00450.1"/>
    <property type="molecule type" value="Genomic_DNA"/>
</dbReference>
<dbReference type="GO" id="GO:0032259">
    <property type="term" value="P:methylation"/>
    <property type="evidence" value="ECO:0007669"/>
    <property type="project" value="UniProtKB-KW"/>
</dbReference>
<comment type="similarity">
    <text evidence="1 5">Belongs to the spermidine/spermine synthase family.</text>
</comment>
<dbReference type="InterPro" id="IPR029063">
    <property type="entry name" value="SAM-dependent_MTases_sf"/>
</dbReference>
<reference evidence="9 10" key="1">
    <citation type="submission" date="2022-10" db="EMBL/GenBank/DDBJ databases">
        <title>Host association and intracellularity evolved multiple times independently in the Rickettsiales.</title>
        <authorList>
            <person name="Castelli M."/>
            <person name="Nardi T."/>
            <person name="Gammuto L."/>
            <person name="Bellinzona G."/>
            <person name="Sabaneyeva E."/>
            <person name="Potekhin A."/>
            <person name="Serra V."/>
            <person name="Petroni G."/>
            <person name="Sassera D."/>
        </authorList>
    </citation>
    <scope>NUCLEOTIDE SEQUENCE [LARGE SCALE GENOMIC DNA]</scope>
    <source>
        <strain evidence="9 10">Kr 154-4</strain>
    </source>
</reference>
<sequence length="280" mass="32047">MNTKITNRHYIYAVILLSICCYLSAIAQATQTVILHHSSNKYGPIWVYDSADLKRCLSFVPPGQVIQSCMMTSEPDKLIFDYAKMVLGTLYLNKNPKKILMIGLGGGSVAKALYTILPSVKLDIVEINPDIPALAKKYFAFQEDDHTRIFVEDGFDFIKNSHHNSYDIVIIDAFTKDYVPPSFLTLEFVKNVQNVLKPNGVVAVNTFKNNSYYELESKLYKEIFGDFFNLISLETRVIIAKKGELPSFAKIQKQAINWKFSFTRLDIDEEWLLDKFIKQK</sequence>
<evidence type="ECO:0000313" key="10">
    <source>
        <dbReference type="Proteomes" id="UP001326613"/>
    </source>
</evidence>
<feature type="signal peptide" evidence="7">
    <location>
        <begin position="1"/>
        <end position="27"/>
    </location>
</feature>
<feature type="binding site" evidence="5">
    <location>
        <position position="126"/>
    </location>
    <ligand>
        <name>S-methyl-5'-thioadenosine</name>
        <dbReference type="ChEBI" id="CHEBI:17509"/>
    </ligand>
</feature>
<evidence type="ECO:0000256" key="6">
    <source>
        <dbReference type="PROSITE-ProRule" id="PRU00354"/>
    </source>
</evidence>
<feature type="active site" description="Proton acceptor" evidence="5 6">
    <location>
        <position position="172"/>
    </location>
</feature>
<keyword evidence="7" id="KW-0732">Signal</keyword>
<dbReference type="NCBIfam" id="NF037959">
    <property type="entry name" value="MFS_SpdSyn"/>
    <property type="match status" value="1"/>
</dbReference>
<keyword evidence="3 5" id="KW-0745">Spermidine biosynthesis</keyword>
<feature type="binding site" evidence="5">
    <location>
        <position position="181"/>
    </location>
    <ligand>
        <name>S-methyl-5'-thioadenosine</name>
        <dbReference type="ChEBI" id="CHEBI:17509"/>
    </ligand>
</feature>
<dbReference type="InterPro" id="IPR030374">
    <property type="entry name" value="PABS"/>
</dbReference>
<dbReference type="EC" id="2.5.1.16" evidence="5"/>
<organism evidence="9 10">
    <name type="scientific">Candidatus Trichorickettsia mobilis</name>
    <dbReference type="NCBI Taxonomy" id="1346319"/>
    <lineage>
        <taxon>Bacteria</taxon>
        <taxon>Pseudomonadati</taxon>
        <taxon>Pseudomonadota</taxon>
        <taxon>Alphaproteobacteria</taxon>
        <taxon>Rickettsiales</taxon>
        <taxon>Rickettsiaceae</taxon>
        <taxon>Rickettsieae</taxon>
        <taxon>Candidatus Trichorickettsia</taxon>
    </lineage>
</organism>
<dbReference type="PANTHER" id="PTHR43317">
    <property type="entry name" value="THERMOSPERMINE SYNTHASE ACAULIS5"/>
    <property type="match status" value="1"/>
</dbReference>
<comment type="subunit">
    <text evidence="5">Homodimer or homotetramer.</text>
</comment>
<evidence type="ECO:0000256" key="3">
    <source>
        <dbReference type="ARBA" id="ARBA00023066"/>
    </source>
</evidence>
<keyword evidence="9" id="KW-0489">Methyltransferase</keyword>
<feature type="chain" id="PRO_5046056089" description="Polyamine aminopropyltransferase" evidence="7">
    <location>
        <begin position="28"/>
        <end position="280"/>
    </location>
</feature>
<dbReference type="PROSITE" id="PS51006">
    <property type="entry name" value="PABS_2"/>
    <property type="match status" value="1"/>
</dbReference>
<dbReference type="RefSeq" id="WP_323738515.1">
    <property type="nucleotide sequence ID" value="NZ_CP112932.1"/>
</dbReference>
<comment type="caution">
    <text evidence="5">Lacks conserved residue(s) required for the propagation of feature annotation.</text>
</comment>
<gene>
    <name evidence="5" type="primary">speE</name>
    <name evidence="9" type="ORF">Trichorick_00327</name>
</gene>
<proteinExistence type="inferred from homology"/>
<dbReference type="Proteomes" id="UP001326613">
    <property type="component" value="Chromosome"/>
</dbReference>
<dbReference type="InterPro" id="IPR001045">
    <property type="entry name" value="Spermi_synthase"/>
</dbReference>
<dbReference type="SUPFAM" id="SSF53335">
    <property type="entry name" value="S-adenosyl-L-methionine-dependent methyltransferases"/>
    <property type="match status" value="1"/>
</dbReference>
<dbReference type="Pfam" id="PF01564">
    <property type="entry name" value="Spermine_synth"/>
    <property type="match status" value="1"/>
</dbReference>
<evidence type="ECO:0000259" key="8">
    <source>
        <dbReference type="PROSITE" id="PS51006"/>
    </source>
</evidence>
<evidence type="ECO:0000256" key="2">
    <source>
        <dbReference type="ARBA" id="ARBA00022679"/>
    </source>
</evidence>
<protein>
    <recommendedName>
        <fullName evidence="5">Polyamine aminopropyltransferase</fullName>
    </recommendedName>
    <alternativeName>
        <fullName evidence="5">Putrescine aminopropyltransferase</fullName>
        <shortName evidence="5">PAPT</shortName>
    </alternativeName>
    <alternativeName>
        <fullName evidence="5">Spermidine synthase</fullName>
        <shortName evidence="5">SPDS</shortName>
        <shortName evidence="5">SPDSY</shortName>
        <ecNumber evidence="5">2.5.1.16</ecNumber>
    </alternativeName>
</protein>
<name>A0ABZ0UQY5_9RICK</name>
<evidence type="ECO:0000313" key="9">
    <source>
        <dbReference type="EMBL" id="WPY00450.1"/>
    </source>
</evidence>
<evidence type="ECO:0000256" key="1">
    <source>
        <dbReference type="ARBA" id="ARBA00007867"/>
    </source>
</evidence>
<keyword evidence="10" id="KW-1185">Reference proteome</keyword>
<dbReference type="PANTHER" id="PTHR43317:SF1">
    <property type="entry name" value="THERMOSPERMINE SYNTHASE ACAULIS5"/>
    <property type="match status" value="1"/>
</dbReference>
<comment type="function">
    <text evidence="5">Catalyzes the irreversible transfer of a propylamine group from the amino donor S-adenosylmethioninamine (decarboxy-AdoMet) to putrescine (1,4-diaminobutane) to yield spermidine.</text>
</comment>
<keyword evidence="4 5" id="KW-0620">Polyamine biosynthesis</keyword>
<evidence type="ECO:0000256" key="5">
    <source>
        <dbReference type="HAMAP-Rule" id="MF_00198"/>
    </source>
</evidence>
<feature type="binding site" evidence="5">
    <location>
        <begin position="153"/>
        <end position="154"/>
    </location>
    <ligand>
        <name>S-methyl-5'-thioadenosine</name>
        <dbReference type="ChEBI" id="CHEBI:17509"/>
    </ligand>
</feature>
<dbReference type="HAMAP" id="MF_00198">
    <property type="entry name" value="Spermidine_synth"/>
    <property type="match status" value="1"/>
</dbReference>
<accession>A0ABZ0UQY5</accession>
<comment type="pathway">
    <text evidence="5">Amine and polyamine biosynthesis; spermidine biosynthesis; spermidine from putrescine: step 1/1.</text>
</comment>
<keyword evidence="2 5" id="KW-0808">Transferase</keyword>
<evidence type="ECO:0000256" key="7">
    <source>
        <dbReference type="SAM" id="SignalP"/>
    </source>
</evidence>
<comment type="catalytic activity">
    <reaction evidence="5">
        <text>S-adenosyl 3-(methylsulfanyl)propylamine + putrescine = S-methyl-5'-thioadenosine + spermidine + H(+)</text>
        <dbReference type="Rhea" id="RHEA:12721"/>
        <dbReference type="ChEBI" id="CHEBI:15378"/>
        <dbReference type="ChEBI" id="CHEBI:17509"/>
        <dbReference type="ChEBI" id="CHEBI:57443"/>
        <dbReference type="ChEBI" id="CHEBI:57834"/>
        <dbReference type="ChEBI" id="CHEBI:326268"/>
        <dbReference type="EC" id="2.5.1.16"/>
    </reaction>
</comment>
<dbReference type="Gene3D" id="3.40.50.150">
    <property type="entry name" value="Vaccinia Virus protein VP39"/>
    <property type="match status" value="1"/>
</dbReference>
<evidence type="ECO:0000256" key="4">
    <source>
        <dbReference type="ARBA" id="ARBA00023115"/>
    </source>
</evidence>
<dbReference type="CDD" id="cd02440">
    <property type="entry name" value="AdoMet_MTases"/>
    <property type="match status" value="1"/>
</dbReference>
<feature type="domain" description="PABS" evidence="8">
    <location>
        <begin position="13"/>
        <end position="253"/>
    </location>
</feature>